<dbReference type="OrthoDB" id="5328412at2759"/>
<comment type="caution">
    <text evidence="3">The sequence shown here is derived from an EMBL/GenBank/DDBJ whole genome shotgun (WGS) entry which is preliminary data.</text>
</comment>
<sequence length="612" mass="68381">MPKASKPTGGVKCKNNGKRHEEKQAADEDYEQVFQLAVKLEEQGERYQFGAKAKRNYEQAIQSYRHSIDLLTSNPLGRSPSDGFNSHFNLARVLVHFGTTFASAPSECLDFVRRGIHEYQLAIECVTKDSNHSDEIDARYNLGLSMSTMAEMLSGGATPTEDLNGVLSHQSPAIQIWKQAKEELSRAYHLQERLLANSPNLGPLAAPIDQVDETTNHSLYDTPQQSQPASPMNTETALVEELFVITPSVLIDTLFDICEVFLSIYPSEPESALTELRHYVQQLQAINQLIETSVDSNFSRRFEIDSLICTIELTTVEHALSETLMNADSSSFSVIAEMSQKLTTVNQKLDELSQDSVALEQDFVKLLGLANNFSSLCTATCSLIAIQSKNANTTITDSRIDAIKLLIERTMALYSTILGKLKESKLRPIKQIRPHEASSYISSSLVGQSELALILELLDRQREGQPPSQTTKSFDLAIEAYNQSLAPYVISRDPTPNSFKLAFSSYSAACSANEKEGRNEWANFSARLESIKWLLRCKFHHVTSPSHDHDPHEHPGFDLEQIIKNQLSPLITKLSLSPADLVKFYEDLQDDTVYILSDSIEKSLFKLLLRSP</sequence>
<dbReference type="Gene3D" id="1.25.40.10">
    <property type="entry name" value="Tetratricopeptide repeat domain"/>
    <property type="match status" value="1"/>
</dbReference>
<evidence type="ECO:0000256" key="2">
    <source>
        <dbReference type="SAM" id="MobiDB-lite"/>
    </source>
</evidence>
<evidence type="ECO:0000256" key="1">
    <source>
        <dbReference type="SAM" id="Coils"/>
    </source>
</evidence>
<gene>
    <name evidence="3" type="ORF">VP01_440g4</name>
</gene>
<dbReference type="InterPro" id="IPR011990">
    <property type="entry name" value="TPR-like_helical_dom_sf"/>
</dbReference>
<dbReference type="VEuPathDB" id="FungiDB:VP01_440g4"/>
<reference evidence="3 4" key="1">
    <citation type="submission" date="2015-08" db="EMBL/GenBank/DDBJ databases">
        <title>Next Generation Sequencing and Analysis of the Genome of Puccinia sorghi L Schw, the Causal Agent of Maize Common Rust.</title>
        <authorList>
            <person name="Rochi L."/>
            <person name="Burguener G."/>
            <person name="Darino M."/>
            <person name="Turjanski A."/>
            <person name="Kreff E."/>
            <person name="Dieguez M.J."/>
            <person name="Sacco F."/>
        </authorList>
    </citation>
    <scope>NUCLEOTIDE SEQUENCE [LARGE SCALE GENOMIC DNA]</scope>
    <source>
        <strain evidence="3 4">RO10H11247</strain>
    </source>
</reference>
<dbReference type="EMBL" id="LAVV01009513">
    <property type="protein sequence ID" value="KNZ50469.1"/>
    <property type="molecule type" value="Genomic_DNA"/>
</dbReference>
<dbReference type="Proteomes" id="UP000037035">
    <property type="component" value="Unassembled WGS sequence"/>
</dbReference>
<feature type="region of interest" description="Disordered" evidence="2">
    <location>
        <begin position="1"/>
        <end position="26"/>
    </location>
</feature>
<keyword evidence="1" id="KW-0175">Coiled coil</keyword>
<protein>
    <submittedName>
        <fullName evidence="3">Uncharacterized protein</fullName>
    </submittedName>
</protein>
<evidence type="ECO:0000313" key="3">
    <source>
        <dbReference type="EMBL" id="KNZ50469.1"/>
    </source>
</evidence>
<organism evidence="3 4">
    <name type="scientific">Puccinia sorghi</name>
    <dbReference type="NCBI Taxonomy" id="27349"/>
    <lineage>
        <taxon>Eukaryota</taxon>
        <taxon>Fungi</taxon>
        <taxon>Dikarya</taxon>
        <taxon>Basidiomycota</taxon>
        <taxon>Pucciniomycotina</taxon>
        <taxon>Pucciniomycetes</taxon>
        <taxon>Pucciniales</taxon>
        <taxon>Pucciniaceae</taxon>
        <taxon>Puccinia</taxon>
    </lineage>
</organism>
<feature type="coiled-coil region" evidence="1">
    <location>
        <begin position="335"/>
        <end position="362"/>
    </location>
</feature>
<evidence type="ECO:0000313" key="4">
    <source>
        <dbReference type="Proteomes" id="UP000037035"/>
    </source>
</evidence>
<name>A0A0L6UPL9_9BASI</name>
<keyword evidence="4" id="KW-1185">Reference proteome</keyword>
<accession>A0A0L6UPL9</accession>
<dbReference type="AlphaFoldDB" id="A0A0L6UPL9"/>
<proteinExistence type="predicted"/>